<organism evidence="1 2">
    <name type="scientific">Labrys miyagiensis</name>
    <dbReference type="NCBI Taxonomy" id="346912"/>
    <lineage>
        <taxon>Bacteria</taxon>
        <taxon>Pseudomonadati</taxon>
        <taxon>Pseudomonadota</taxon>
        <taxon>Alphaproteobacteria</taxon>
        <taxon>Hyphomicrobiales</taxon>
        <taxon>Xanthobacteraceae</taxon>
        <taxon>Labrys</taxon>
    </lineage>
</organism>
<comment type="caution">
    <text evidence="1">The sequence shown here is derived from an EMBL/GenBank/DDBJ whole genome shotgun (WGS) entry which is preliminary data.</text>
</comment>
<sequence length="225" mass="24497">MTLGYGYVKAKVTSDPTLKGSRGHDKHRHEVQYHLHCSLDVAGEMWDVAINVGTNDSDDLLKFKLVFDFQHEVTQTLAAGAPGKSDLTDKLALPALDFQRSNILDGTGPWRDSGIMDGSIDVEPAASLIRLLAKAQSEGRDVYLFGRFYTGGDLGIHDTHMNQGSTGSYIHRAGDDTNDHNDVWQDGGLLVDLGQPEWAAYFAAFDQQLLPTDDLGNPTAGAKPL</sequence>
<dbReference type="InterPro" id="IPR019268">
    <property type="entry name" value="DUF2278"/>
</dbReference>
<gene>
    <name evidence="1" type="ORF">GCM10007874_45080</name>
</gene>
<dbReference type="RefSeq" id="WP_284314531.1">
    <property type="nucleotide sequence ID" value="NZ_BSPC01000051.1"/>
</dbReference>
<dbReference type="EMBL" id="BSPC01000051">
    <property type="protein sequence ID" value="GLS21491.1"/>
    <property type="molecule type" value="Genomic_DNA"/>
</dbReference>
<keyword evidence="2" id="KW-1185">Reference proteome</keyword>
<reference evidence="2" key="1">
    <citation type="journal article" date="2019" name="Int. J. Syst. Evol. Microbiol.">
        <title>The Global Catalogue of Microorganisms (GCM) 10K type strain sequencing project: providing services to taxonomists for standard genome sequencing and annotation.</title>
        <authorList>
            <consortium name="The Broad Institute Genomics Platform"/>
            <consortium name="The Broad Institute Genome Sequencing Center for Infectious Disease"/>
            <person name="Wu L."/>
            <person name="Ma J."/>
        </authorList>
    </citation>
    <scope>NUCLEOTIDE SEQUENCE [LARGE SCALE GENOMIC DNA]</scope>
    <source>
        <strain evidence="2">NBRC 101365</strain>
    </source>
</reference>
<evidence type="ECO:0008006" key="3">
    <source>
        <dbReference type="Google" id="ProtNLM"/>
    </source>
</evidence>
<dbReference type="Pfam" id="PF10042">
    <property type="entry name" value="DUF2278"/>
    <property type="match status" value="1"/>
</dbReference>
<proteinExistence type="predicted"/>
<name>A0ABQ6CMB9_9HYPH</name>
<evidence type="ECO:0000313" key="1">
    <source>
        <dbReference type="EMBL" id="GLS21491.1"/>
    </source>
</evidence>
<protein>
    <recommendedName>
        <fullName evidence="3">DUF2278 family protein</fullName>
    </recommendedName>
</protein>
<accession>A0ABQ6CMB9</accession>
<evidence type="ECO:0000313" key="2">
    <source>
        <dbReference type="Proteomes" id="UP001156882"/>
    </source>
</evidence>
<dbReference type="Proteomes" id="UP001156882">
    <property type="component" value="Unassembled WGS sequence"/>
</dbReference>